<dbReference type="InterPro" id="IPR011051">
    <property type="entry name" value="RmlC_Cupin_sf"/>
</dbReference>
<dbReference type="STRING" id="1108045.GORHZ_183_00080"/>
<keyword evidence="2" id="KW-1185">Reference proteome</keyword>
<dbReference type="InterPro" id="IPR014710">
    <property type="entry name" value="RmlC-like_jellyroll"/>
</dbReference>
<evidence type="ECO:0000313" key="2">
    <source>
        <dbReference type="Proteomes" id="UP000008363"/>
    </source>
</evidence>
<proteinExistence type="predicted"/>
<protein>
    <recommendedName>
        <fullName evidence="3">Cupin 2 conserved barrel domain-containing protein</fullName>
    </recommendedName>
</protein>
<accession>K6X162</accession>
<dbReference type="Proteomes" id="UP000008363">
    <property type="component" value="Unassembled WGS sequence"/>
</dbReference>
<dbReference type="SUPFAM" id="SSF51182">
    <property type="entry name" value="RmlC-like cupins"/>
    <property type="match status" value="1"/>
</dbReference>
<dbReference type="eggNOG" id="COG0662">
    <property type="taxonomic scope" value="Bacteria"/>
</dbReference>
<comment type="caution">
    <text evidence="1">The sequence shown here is derived from an EMBL/GenBank/DDBJ whole genome shotgun (WGS) entry which is preliminary data.</text>
</comment>
<evidence type="ECO:0008006" key="3">
    <source>
        <dbReference type="Google" id="ProtNLM"/>
    </source>
</evidence>
<gene>
    <name evidence="1" type="ORF">GORHZ_183_00080</name>
</gene>
<reference evidence="1 2" key="1">
    <citation type="submission" date="2012-08" db="EMBL/GenBank/DDBJ databases">
        <title>Whole genome shotgun sequence of Gordonia rhizosphera NBRC 16068.</title>
        <authorList>
            <person name="Takarada H."/>
            <person name="Isaki S."/>
            <person name="Hosoyama A."/>
            <person name="Tsuchikane K."/>
            <person name="Katsumata H."/>
            <person name="Baba S."/>
            <person name="Ohji S."/>
            <person name="Yamazaki S."/>
            <person name="Fujita N."/>
        </authorList>
    </citation>
    <scope>NUCLEOTIDE SEQUENCE [LARGE SCALE GENOMIC DNA]</scope>
    <source>
        <strain evidence="1 2">NBRC 16068</strain>
    </source>
</reference>
<dbReference type="AlphaFoldDB" id="K6X162"/>
<dbReference type="RefSeq" id="WP_006337151.1">
    <property type="nucleotide sequence ID" value="NZ_BAHC01000183.1"/>
</dbReference>
<evidence type="ECO:0000313" key="1">
    <source>
        <dbReference type="EMBL" id="GAB92549.1"/>
    </source>
</evidence>
<organism evidence="1 2">
    <name type="scientific">Gordonia rhizosphera NBRC 16068</name>
    <dbReference type="NCBI Taxonomy" id="1108045"/>
    <lineage>
        <taxon>Bacteria</taxon>
        <taxon>Bacillati</taxon>
        <taxon>Actinomycetota</taxon>
        <taxon>Actinomycetes</taxon>
        <taxon>Mycobacteriales</taxon>
        <taxon>Gordoniaceae</taxon>
        <taxon>Gordonia</taxon>
    </lineage>
</organism>
<dbReference type="OrthoDB" id="713485at2"/>
<dbReference type="PANTHER" id="PTHR36156:SF2">
    <property type="entry name" value="CUPIN TYPE-2 DOMAIN-CONTAINING PROTEIN"/>
    <property type="match status" value="1"/>
</dbReference>
<dbReference type="InterPro" id="IPR047142">
    <property type="entry name" value="OryJ/VirC-like"/>
</dbReference>
<dbReference type="PANTHER" id="PTHR36156">
    <property type="entry name" value="SLR2101 PROTEIN"/>
    <property type="match status" value="1"/>
</dbReference>
<sequence>MSGEHLTVQSRIVVSGVDADGKSTIVSDSDSVVRTAQPGFTVNELWQIDSLPAKVNSESTVGTEPVLDPPNGGLVVRIAVFPPDSEFDADAYAASLDAFHGSDSHGGAGDEQAAVWHETDTVDVVTIIEGELYAVTETGETLLKPGDTFVTRGVKHIWSNRTEKPVTLVATMVSGAR</sequence>
<name>K6X162_9ACTN</name>
<dbReference type="Gene3D" id="2.60.120.10">
    <property type="entry name" value="Jelly Rolls"/>
    <property type="match status" value="1"/>
</dbReference>
<dbReference type="EMBL" id="BAHC01000183">
    <property type="protein sequence ID" value="GAB92549.1"/>
    <property type="molecule type" value="Genomic_DNA"/>
</dbReference>